<dbReference type="InterPro" id="IPR012340">
    <property type="entry name" value="NA-bd_OB-fold"/>
</dbReference>
<dbReference type="EMBL" id="LR593887">
    <property type="protein sequence ID" value="VTS07175.1"/>
    <property type="molecule type" value="Genomic_DNA"/>
</dbReference>
<evidence type="ECO:0000256" key="3">
    <source>
        <dbReference type="RuleBase" id="RU000524"/>
    </source>
</evidence>
<proteinExistence type="inferred from homology"/>
<keyword evidence="6" id="KW-1185">Reference proteome</keyword>
<comment type="subunit">
    <text evidence="2">Homotetramer.</text>
</comment>
<sequence length="177" mass="19195">MADLNKVILIGRLTRDPEIKTFNNGGKVAKMSLAVGNRKKNNQTGQWEDDPMYIDVEVYNRGESRTVDLIEERLVKGSQVCFEGKLILDKWDDRNTGEKRSKHKIVADSVIFLEPRRDGGMGGASGGDTEFGAPAAPPARSGGGRSSGPRSSGGNSRPTPTFADDDANRGNDDDIPF</sequence>
<keyword evidence="2" id="KW-0227">DNA damage</keyword>
<dbReference type="KEGG" id="tim:GMBLW1_42850"/>
<evidence type="ECO:0000313" key="5">
    <source>
        <dbReference type="EMBL" id="VIP04908.1"/>
    </source>
</evidence>
<keyword evidence="1 2" id="KW-0238">DNA-binding</keyword>
<evidence type="ECO:0000256" key="4">
    <source>
        <dbReference type="SAM" id="MobiDB-lite"/>
    </source>
</evidence>
<dbReference type="SUPFAM" id="SSF50249">
    <property type="entry name" value="Nucleic acid-binding proteins"/>
    <property type="match status" value="1"/>
</dbReference>
<dbReference type="GO" id="GO:0006260">
    <property type="term" value="P:DNA replication"/>
    <property type="evidence" value="ECO:0007669"/>
    <property type="project" value="UniProtKB-UniRule"/>
</dbReference>
<dbReference type="RefSeq" id="WP_162659927.1">
    <property type="nucleotide sequence ID" value="NZ_LR593887.1"/>
</dbReference>
<name>A0A6C2YT45_9BACT</name>
<comment type="function">
    <text evidence="2">Plays an important role in DNA replication, recombination and repair. Binds to ssDNA and to an array of partner proteins to recruit them to their sites of action during DNA metabolism.</text>
</comment>
<dbReference type="InterPro" id="IPR000424">
    <property type="entry name" value="Primosome_PriB/ssb"/>
</dbReference>
<reference evidence="5" key="1">
    <citation type="submission" date="2019-04" db="EMBL/GenBank/DDBJ databases">
        <authorList>
            <consortium name="Science for Life Laboratories"/>
        </authorList>
    </citation>
    <scope>NUCLEOTIDE SEQUENCE</scope>
    <source>
        <strain evidence="5">MBLW1</strain>
    </source>
</reference>
<evidence type="ECO:0000256" key="1">
    <source>
        <dbReference type="ARBA" id="ARBA00023125"/>
    </source>
</evidence>
<accession>A0A6C2YT45</accession>
<feature type="short sequence motif" description="Important for interaction with partner proteins" evidence="2">
    <location>
        <begin position="172"/>
        <end position="177"/>
    </location>
</feature>
<dbReference type="Gene3D" id="2.40.50.140">
    <property type="entry name" value="Nucleic acid-binding proteins"/>
    <property type="match status" value="1"/>
</dbReference>
<evidence type="ECO:0000256" key="2">
    <source>
        <dbReference type="HAMAP-Rule" id="MF_00984"/>
    </source>
</evidence>
<dbReference type="CDD" id="cd04496">
    <property type="entry name" value="SSB_OBF"/>
    <property type="match status" value="1"/>
</dbReference>
<dbReference type="PANTHER" id="PTHR10302:SF0">
    <property type="entry name" value="SINGLE-STRANDED DNA-BINDING PROTEIN, MITOCHONDRIAL"/>
    <property type="match status" value="1"/>
</dbReference>
<dbReference type="Proteomes" id="UP000464378">
    <property type="component" value="Chromosome"/>
</dbReference>
<feature type="compositionally biased region" description="Low complexity" evidence="4">
    <location>
        <begin position="147"/>
        <end position="158"/>
    </location>
</feature>
<dbReference type="NCBIfam" id="TIGR00621">
    <property type="entry name" value="ssb"/>
    <property type="match status" value="1"/>
</dbReference>
<dbReference type="GO" id="GO:0003697">
    <property type="term" value="F:single-stranded DNA binding"/>
    <property type="evidence" value="ECO:0007669"/>
    <property type="project" value="UniProtKB-UniRule"/>
</dbReference>
<dbReference type="InParanoid" id="A0A6C2YT45"/>
<feature type="compositionally biased region" description="Basic and acidic residues" evidence="4">
    <location>
        <begin position="166"/>
        <end position="177"/>
    </location>
</feature>
<protein>
    <recommendedName>
        <fullName evidence="2 3">Single-stranded DNA-binding protein</fullName>
        <shortName evidence="2">SSB</shortName>
    </recommendedName>
</protein>
<dbReference type="PANTHER" id="PTHR10302">
    <property type="entry name" value="SINGLE-STRANDED DNA-BINDING PROTEIN"/>
    <property type="match status" value="1"/>
</dbReference>
<dbReference type="GO" id="GO:0006310">
    <property type="term" value="P:DNA recombination"/>
    <property type="evidence" value="ECO:0007669"/>
    <property type="project" value="UniProtKB-UniRule"/>
</dbReference>
<dbReference type="InterPro" id="IPR011344">
    <property type="entry name" value="ssDNA-bd"/>
</dbReference>
<keyword evidence="2" id="KW-0234">DNA repair</keyword>
<dbReference type="GO" id="GO:0009295">
    <property type="term" value="C:nucleoid"/>
    <property type="evidence" value="ECO:0007669"/>
    <property type="project" value="TreeGrafter"/>
</dbReference>
<feature type="region of interest" description="Disordered" evidence="4">
    <location>
        <begin position="115"/>
        <end position="177"/>
    </location>
</feature>
<keyword evidence="2" id="KW-0233">DNA recombination</keyword>
<comment type="caution">
    <text evidence="2">Lacks conserved residue(s) required for the propagation of feature annotation.</text>
</comment>
<evidence type="ECO:0000313" key="6">
    <source>
        <dbReference type="Proteomes" id="UP000464378"/>
    </source>
</evidence>
<dbReference type="EMBL" id="LR586016">
    <property type="protein sequence ID" value="VIP04908.1"/>
    <property type="molecule type" value="Genomic_DNA"/>
</dbReference>
<dbReference type="GO" id="GO:0006281">
    <property type="term" value="P:DNA repair"/>
    <property type="evidence" value="ECO:0007669"/>
    <property type="project" value="UniProtKB-UniRule"/>
</dbReference>
<dbReference type="HAMAP" id="MF_00984">
    <property type="entry name" value="SSB"/>
    <property type="match status" value="1"/>
</dbReference>
<dbReference type="Pfam" id="PF00436">
    <property type="entry name" value="SSB"/>
    <property type="match status" value="1"/>
</dbReference>
<organism evidence="5">
    <name type="scientific">Tuwongella immobilis</name>
    <dbReference type="NCBI Taxonomy" id="692036"/>
    <lineage>
        <taxon>Bacteria</taxon>
        <taxon>Pseudomonadati</taxon>
        <taxon>Planctomycetota</taxon>
        <taxon>Planctomycetia</taxon>
        <taxon>Gemmatales</taxon>
        <taxon>Gemmataceae</taxon>
        <taxon>Tuwongella</taxon>
    </lineage>
</organism>
<keyword evidence="2" id="KW-0235">DNA replication</keyword>
<dbReference type="AlphaFoldDB" id="A0A6C2YT45"/>
<dbReference type="PROSITE" id="PS50935">
    <property type="entry name" value="SSB"/>
    <property type="match status" value="1"/>
</dbReference>
<gene>
    <name evidence="5" type="ORF">GMBLW1_42850</name>
</gene>